<dbReference type="AlphaFoldDB" id="S7ZAX2"/>
<protein>
    <submittedName>
        <fullName evidence="1">Uncharacterized protein</fullName>
    </submittedName>
</protein>
<dbReference type="HOGENOM" id="CLU_2159283_0_0_1"/>
<keyword evidence="2" id="KW-1185">Reference proteome</keyword>
<organism evidence="1 2">
    <name type="scientific">Penicillium oxalicum (strain 114-2 / CGMCC 5302)</name>
    <name type="common">Penicillium decumbens</name>
    <dbReference type="NCBI Taxonomy" id="933388"/>
    <lineage>
        <taxon>Eukaryota</taxon>
        <taxon>Fungi</taxon>
        <taxon>Dikarya</taxon>
        <taxon>Ascomycota</taxon>
        <taxon>Pezizomycotina</taxon>
        <taxon>Eurotiomycetes</taxon>
        <taxon>Eurotiomycetidae</taxon>
        <taxon>Eurotiales</taxon>
        <taxon>Aspergillaceae</taxon>
        <taxon>Penicillium</taxon>
    </lineage>
</organism>
<gene>
    <name evidence="1" type="ORF">PDE_02699</name>
</gene>
<accession>S7ZAX2</accession>
<name>S7ZAX2_PENO1</name>
<proteinExistence type="predicted"/>
<evidence type="ECO:0000313" key="2">
    <source>
        <dbReference type="Proteomes" id="UP000019376"/>
    </source>
</evidence>
<dbReference type="Proteomes" id="UP000019376">
    <property type="component" value="Unassembled WGS sequence"/>
</dbReference>
<reference evidence="1 2" key="1">
    <citation type="journal article" date="2013" name="PLoS ONE">
        <title>Genomic and secretomic analyses reveal unique features of the lignocellulolytic enzyme system of Penicillium decumbens.</title>
        <authorList>
            <person name="Liu G."/>
            <person name="Zhang L."/>
            <person name="Wei X."/>
            <person name="Zou G."/>
            <person name="Qin Y."/>
            <person name="Ma L."/>
            <person name="Li J."/>
            <person name="Zheng H."/>
            <person name="Wang S."/>
            <person name="Wang C."/>
            <person name="Xun L."/>
            <person name="Zhao G.-P."/>
            <person name="Zhou Z."/>
            <person name="Qu Y."/>
        </authorList>
    </citation>
    <scope>NUCLEOTIDE SEQUENCE [LARGE SCALE GENOMIC DNA]</scope>
    <source>
        <strain evidence="2">114-2 / CGMCC 5302</strain>
    </source>
</reference>
<dbReference type="EMBL" id="KB644410">
    <property type="protein sequence ID" value="EPS27755.1"/>
    <property type="molecule type" value="Genomic_DNA"/>
</dbReference>
<sequence length="111" mass="12184">MGCMRAGKACIVPNSGTAALVSRSSPPPFLSLDDHFCPPFPLFLLVSVHVRVYPTTCRVIPGSVFCAFCFNSEVSVWISDGVVLGESEWEKSSENNWRSMTISFLSKHLIS</sequence>
<evidence type="ECO:0000313" key="1">
    <source>
        <dbReference type="EMBL" id="EPS27755.1"/>
    </source>
</evidence>